<dbReference type="GO" id="GO:0005524">
    <property type="term" value="F:ATP binding"/>
    <property type="evidence" value="ECO:0007669"/>
    <property type="project" value="UniProtKB-KW"/>
</dbReference>
<dbReference type="SUPFAM" id="SSF56112">
    <property type="entry name" value="Protein kinase-like (PK-like)"/>
    <property type="match status" value="1"/>
</dbReference>
<keyword evidence="5" id="KW-0418">Kinase</keyword>
<dbReference type="AlphaFoldDB" id="A0A4S4N3W6"/>
<proteinExistence type="inferred from homology"/>
<evidence type="ECO:0000256" key="6">
    <source>
        <dbReference type="ARBA" id="ARBA00022840"/>
    </source>
</evidence>
<dbReference type="Pfam" id="PF07714">
    <property type="entry name" value="PK_Tyr_Ser-Thr"/>
    <property type="match status" value="1"/>
</dbReference>
<keyword evidence="2" id="KW-0723">Serine/threonine-protein kinase</keyword>
<dbReference type="InterPro" id="IPR000719">
    <property type="entry name" value="Prot_kinase_dom"/>
</dbReference>
<evidence type="ECO:0000313" key="9">
    <source>
        <dbReference type="Proteomes" id="UP000308730"/>
    </source>
</evidence>
<dbReference type="Gene3D" id="1.10.510.10">
    <property type="entry name" value="Transferase(Phosphotransferase) domain 1"/>
    <property type="match status" value="1"/>
</dbReference>
<dbReference type="PANTHER" id="PTHR11584:SF369">
    <property type="entry name" value="MITOGEN-ACTIVATED PROTEIN KINASE KINASE KINASE 19-RELATED"/>
    <property type="match status" value="1"/>
</dbReference>
<comment type="similarity">
    <text evidence="1">Belongs to the protein kinase superfamily. STE Ser/Thr protein kinase family. MAP kinase kinase kinase subfamily.</text>
</comment>
<name>A0A4S4N3W6_9APHY</name>
<dbReference type="EMBL" id="SGPM01000020">
    <property type="protein sequence ID" value="THH32511.1"/>
    <property type="molecule type" value="Genomic_DNA"/>
</dbReference>
<evidence type="ECO:0000313" key="8">
    <source>
        <dbReference type="EMBL" id="THH32511.1"/>
    </source>
</evidence>
<keyword evidence="4" id="KW-0547">Nucleotide-binding</keyword>
<keyword evidence="3" id="KW-0808">Transferase</keyword>
<organism evidence="8 9">
    <name type="scientific">Antrodiella citrinella</name>
    <dbReference type="NCBI Taxonomy" id="2447956"/>
    <lineage>
        <taxon>Eukaryota</taxon>
        <taxon>Fungi</taxon>
        <taxon>Dikarya</taxon>
        <taxon>Basidiomycota</taxon>
        <taxon>Agaricomycotina</taxon>
        <taxon>Agaricomycetes</taxon>
        <taxon>Polyporales</taxon>
        <taxon>Steccherinaceae</taxon>
        <taxon>Antrodiella</taxon>
    </lineage>
</organism>
<gene>
    <name evidence="8" type="ORF">EUX98_g1655</name>
</gene>
<dbReference type="Proteomes" id="UP000308730">
    <property type="component" value="Unassembled WGS sequence"/>
</dbReference>
<accession>A0A4S4N3W6</accession>
<evidence type="ECO:0000256" key="3">
    <source>
        <dbReference type="ARBA" id="ARBA00022679"/>
    </source>
</evidence>
<dbReference type="PROSITE" id="PS50011">
    <property type="entry name" value="PROTEIN_KINASE_DOM"/>
    <property type="match status" value="1"/>
</dbReference>
<dbReference type="GO" id="GO:0004674">
    <property type="term" value="F:protein serine/threonine kinase activity"/>
    <property type="evidence" value="ECO:0007669"/>
    <property type="project" value="UniProtKB-KW"/>
</dbReference>
<dbReference type="OrthoDB" id="2802347at2759"/>
<dbReference type="PANTHER" id="PTHR11584">
    <property type="entry name" value="SERINE/THREONINE PROTEIN KINASE"/>
    <property type="match status" value="1"/>
</dbReference>
<keyword evidence="9" id="KW-1185">Reference proteome</keyword>
<evidence type="ECO:0000256" key="2">
    <source>
        <dbReference type="ARBA" id="ARBA00022527"/>
    </source>
</evidence>
<comment type="caution">
    <text evidence="8">The sequence shown here is derived from an EMBL/GenBank/DDBJ whole genome shotgun (WGS) entry which is preliminary data.</text>
</comment>
<protein>
    <recommendedName>
        <fullName evidence="7">Protein kinase domain-containing protein</fullName>
    </recommendedName>
</protein>
<evidence type="ECO:0000256" key="1">
    <source>
        <dbReference type="ARBA" id="ARBA00006529"/>
    </source>
</evidence>
<keyword evidence="6" id="KW-0067">ATP-binding</keyword>
<evidence type="ECO:0000256" key="4">
    <source>
        <dbReference type="ARBA" id="ARBA00022741"/>
    </source>
</evidence>
<reference evidence="8 9" key="1">
    <citation type="submission" date="2019-02" db="EMBL/GenBank/DDBJ databases">
        <title>Genome sequencing of the rare red list fungi Antrodiella citrinella (Flaviporus citrinellus).</title>
        <authorList>
            <person name="Buettner E."/>
            <person name="Kellner H."/>
        </authorList>
    </citation>
    <scope>NUCLEOTIDE SEQUENCE [LARGE SCALE GENOMIC DNA]</scope>
    <source>
        <strain evidence="8 9">DSM 108506</strain>
    </source>
</reference>
<dbReference type="InterPro" id="IPR001245">
    <property type="entry name" value="Ser-Thr/Tyr_kinase_cat_dom"/>
</dbReference>
<evidence type="ECO:0000256" key="5">
    <source>
        <dbReference type="ARBA" id="ARBA00022777"/>
    </source>
</evidence>
<feature type="domain" description="Protein kinase" evidence="7">
    <location>
        <begin position="1"/>
        <end position="127"/>
    </location>
</feature>
<dbReference type="InterPro" id="IPR011009">
    <property type="entry name" value="Kinase-like_dom_sf"/>
</dbReference>
<sequence>MWDNDLAMAISKWYLHEEGIVHGDLHAGNILLDERGNACLTDFGMSLIAEGTGYNYGSIHGGGAIRWQAPELIDPEAFGLEGTRPTSQSDVFSIACTAIEVYSGMPPLPTLKDHQVVSRYIRGERPP</sequence>
<evidence type="ECO:0000259" key="7">
    <source>
        <dbReference type="PROSITE" id="PS50011"/>
    </source>
</evidence>